<organism evidence="3 4">
    <name type="scientific">Mycolicibacter kumamotonensis</name>
    <dbReference type="NCBI Taxonomy" id="354243"/>
    <lineage>
        <taxon>Bacteria</taxon>
        <taxon>Bacillati</taxon>
        <taxon>Actinomycetota</taxon>
        <taxon>Actinomycetes</taxon>
        <taxon>Mycobacteriales</taxon>
        <taxon>Mycobacteriaceae</taxon>
        <taxon>Mycolicibacter</taxon>
    </lineage>
</organism>
<dbReference type="Proteomes" id="UP000192713">
    <property type="component" value="Unassembled WGS sequence"/>
</dbReference>
<evidence type="ECO:0000256" key="1">
    <source>
        <dbReference type="SAM" id="MobiDB-lite"/>
    </source>
</evidence>
<protein>
    <submittedName>
        <fullName evidence="3">Uncharacterized protein</fullName>
    </submittedName>
</protein>
<name>A0A1X0DYI1_9MYCO</name>
<dbReference type="EMBL" id="MVHU01000031">
    <property type="protein sequence ID" value="ORA77493.1"/>
    <property type="molecule type" value="Genomic_DNA"/>
</dbReference>
<dbReference type="AlphaFoldDB" id="A0A1X0DYI1"/>
<dbReference type="RefSeq" id="WP_083082168.1">
    <property type="nucleotide sequence ID" value="NZ_MVHU01000031.1"/>
</dbReference>
<proteinExistence type="predicted"/>
<evidence type="ECO:0000256" key="2">
    <source>
        <dbReference type="SAM" id="Phobius"/>
    </source>
</evidence>
<keyword evidence="2" id="KW-0812">Transmembrane</keyword>
<keyword evidence="2" id="KW-1133">Transmembrane helix</keyword>
<feature type="transmembrane region" description="Helical" evidence="2">
    <location>
        <begin position="89"/>
        <end position="109"/>
    </location>
</feature>
<evidence type="ECO:0000313" key="4">
    <source>
        <dbReference type="Proteomes" id="UP000192713"/>
    </source>
</evidence>
<gene>
    <name evidence="3" type="ORF">BST28_17800</name>
</gene>
<evidence type="ECO:0000313" key="3">
    <source>
        <dbReference type="EMBL" id="ORA77493.1"/>
    </source>
</evidence>
<feature type="transmembrane region" description="Helical" evidence="2">
    <location>
        <begin position="30"/>
        <end position="50"/>
    </location>
</feature>
<feature type="region of interest" description="Disordered" evidence="1">
    <location>
        <begin position="1"/>
        <end position="22"/>
    </location>
</feature>
<reference evidence="3 4" key="1">
    <citation type="submission" date="2017-02" db="EMBL/GenBank/DDBJ databases">
        <title>The new phylogeny of genus Mycobacterium.</title>
        <authorList>
            <person name="Tortoli E."/>
            <person name="Trovato A."/>
            <person name="Cirillo D.M."/>
        </authorList>
    </citation>
    <scope>NUCLEOTIDE SEQUENCE [LARGE SCALE GENOMIC DNA]</scope>
    <source>
        <strain evidence="3 4">DSM 45093</strain>
    </source>
</reference>
<accession>A0A1X0DYI1</accession>
<feature type="transmembrane region" description="Helical" evidence="2">
    <location>
        <begin position="62"/>
        <end position="83"/>
    </location>
</feature>
<keyword evidence="2" id="KW-0472">Membrane</keyword>
<sequence>MITLERSVDEADDHEAPGKDPDLAGVPRSLRILLAGWVGADAVLVLGLAVRNATLTSTAWDLIGTALLSAIGITCVLALVQIAKGSDGAALTAMVSQVFVAGLSVYIWMVDQRSPESQLMGVTGIALAVGGVAVLWVLYLAATPAVPSVRAQPLLSH</sequence>
<comment type="caution">
    <text evidence="3">The sequence shown here is derived from an EMBL/GenBank/DDBJ whole genome shotgun (WGS) entry which is preliminary data.</text>
</comment>
<feature type="transmembrane region" description="Helical" evidence="2">
    <location>
        <begin position="121"/>
        <end position="142"/>
    </location>
</feature>